<name>A0A533QBU9_9BACT</name>
<sequence>MPYRIKISQQETRIYHNSHKGIYTYLIKQRKSIYTDVTKQLSNKDTGISRVL</sequence>
<dbReference type="Proteomes" id="UP000319783">
    <property type="component" value="Unassembled WGS sequence"/>
</dbReference>
<accession>A0A533QBU9</accession>
<organism evidence="1 2">
    <name type="scientific">Candidatus Jettenia ecosi</name>
    <dbReference type="NCBI Taxonomy" id="2494326"/>
    <lineage>
        <taxon>Bacteria</taxon>
        <taxon>Pseudomonadati</taxon>
        <taxon>Planctomycetota</taxon>
        <taxon>Candidatus Brocadiia</taxon>
        <taxon>Candidatus Brocadiales</taxon>
        <taxon>Candidatus Brocadiaceae</taxon>
        <taxon>Candidatus Jettenia</taxon>
    </lineage>
</organism>
<reference evidence="1 2" key="1">
    <citation type="submission" date="2019-04" db="EMBL/GenBank/DDBJ databases">
        <title>Genome of a novel bacterium Candidatus Jettenia ecosi reconstructed from metagenome of an anammox bioreactor.</title>
        <authorList>
            <person name="Mardanov A.V."/>
            <person name="Beletsky A.V."/>
            <person name="Ravin N.V."/>
            <person name="Botchkova E.A."/>
            <person name="Litti Y.V."/>
            <person name="Nozhevnikova A.N."/>
        </authorList>
    </citation>
    <scope>NUCLEOTIDE SEQUENCE [LARGE SCALE GENOMIC DNA]</scope>
    <source>
        <strain evidence="1">J2</strain>
    </source>
</reference>
<evidence type="ECO:0000313" key="1">
    <source>
        <dbReference type="EMBL" id="TLD42195.1"/>
    </source>
</evidence>
<proteinExistence type="predicted"/>
<comment type="caution">
    <text evidence="1">The sequence shown here is derived from an EMBL/GenBank/DDBJ whole genome shotgun (WGS) entry which is preliminary data.</text>
</comment>
<evidence type="ECO:0000313" key="2">
    <source>
        <dbReference type="Proteomes" id="UP000319783"/>
    </source>
</evidence>
<gene>
    <name evidence="1" type="ORF">JETT_1519</name>
</gene>
<dbReference type="EMBL" id="SULG01000025">
    <property type="protein sequence ID" value="TLD42195.1"/>
    <property type="molecule type" value="Genomic_DNA"/>
</dbReference>
<dbReference type="AlphaFoldDB" id="A0A533QBU9"/>
<protein>
    <submittedName>
        <fullName evidence="1">Uncharacterized protein</fullName>
    </submittedName>
</protein>